<dbReference type="InterPro" id="IPR027417">
    <property type="entry name" value="P-loop_NTPase"/>
</dbReference>
<feature type="domain" description="AAA" evidence="1">
    <location>
        <begin position="52"/>
        <end position="186"/>
    </location>
</feature>
<feature type="domain" description="DUF4143" evidence="2">
    <location>
        <begin position="234"/>
        <end position="380"/>
    </location>
</feature>
<dbReference type="Pfam" id="PF13173">
    <property type="entry name" value="AAA_14"/>
    <property type="match status" value="1"/>
</dbReference>
<keyword evidence="3" id="KW-0547">Nucleotide-binding</keyword>
<evidence type="ECO:0000313" key="4">
    <source>
        <dbReference type="Proteomes" id="UP000284379"/>
    </source>
</evidence>
<organism evidence="3 4">
    <name type="scientific">Bacteroides nordii</name>
    <dbReference type="NCBI Taxonomy" id="291645"/>
    <lineage>
        <taxon>Bacteria</taxon>
        <taxon>Pseudomonadati</taxon>
        <taxon>Bacteroidota</taxon>
        <taxon>Bacteroidia</taxon>
        <taxon>Bacteroidales</taxon>
        <taxon>Bacteroidaceae</taxon>
        <taxon>Bacteroides</taxon>
    </lineage>
</organism>
<evidence type="ECO:0000259" key="2">
    <source>
        <dbReference type="Pfam" id="PF13635"/>
    </source>
</evidence>
<accession>A0A413VMB1</accession>
<proteinExistence type="predicted"/>
<evidence type="ECO:0000313" key="3">
    <source>
        <dbReference type="EMBL" id="RHB34750.1"/>
    </source>
</evidence>
<sequence length="434" mass="50795">MNFLIVILIYSNMNDCFNELTLSNYWNGRLPEAGFIRRSYTNRIFGYIGNKLIKLLVGQRGAGKSYLLRQIMLHLLDEGVSARNILYINRSFTDSGFISGREGLEELLSTYRERIHPVGKIYIFIEEIQNIIGWEEFVYSHSQDYVNSSELFISGSGREILPCDAEGMPDRHYVSFEVFPFSYAEYRERVREEASGKSYAAYMEGCSLPRLSTLSTEDVKWNYVSSIKDTALFRDIVQQYRVKDPRLFEDVLIYLAAHLSELVSVTNLVTHFNSQQRKTSYDTIANYISYLENTFLIHRVERCQVRSKEVVLGSCRYYINDWAFMRFLYPFFVREQDTKFKNHVYLELRRAGYAVYVGVHRNKVIDFLARKGDRIIYIQCVCTLDNELTMQSLYASLEAIQDNYEKWIVSLDNVALPSKEGIRHIQVWKLAEML</sequence>
<dbReference type="Pfam" id="PF13635">
    <property type="entry name" value="DUF4143"/>
    <property type="match status" value="1"/>
</dbReference>
<gene>
    <name evidence="3" type="ORF">DW888_12390</name>
</gene>
<dbReference type="AlphaFoldDB" id="A0A413VMB1"/>
<dbReference type="Proteomes" id="UP000284379">
    <property type="component" value="Unassembled WGS sequence"/>
</dbReference>
<dbReference type="PANTHER" id="PTHR33295">
    <property type="entry name" value="ATPASE"/>
    <property type="match status" value="1"/>
</dbReference>
<evidence type="ECO:0000259" key="1">
    <source>
        <dbReference type="Pfam" id="PF13173"/>
    </source>
</evidence>
<keyword evidence="3" id="KW-0067">ATP-binding</keyword>
<protein>
    <submittedName>
        <fullName evidence="3">ATP-binding protein</fullName>
    </submittedName>
</protein>
<dbReference type="GO" id="GO:0005524">
    <property type="term" value="F:ATP binding"/>
    <property type="evidence" value="ECO:0007669"/>
    <property type="project" value="UniProtKB-KW"/>
</dbReference>
<dbReference type="EMBL" id="QSGO01000008">
    <property type="protein sequence ID" value="RHB34750.1"/>
    <property type="molecule type" value="Genomic_DNA"/>
</dbReference>
<dbReference type="PANTHER" id="PTHR33295:SF18">
    <property type="entry name" value="AAA+ ATPASE DOMAIN-CONTAINING PROTEIN"/>
    <property type="match status" value="1"/>
</dbReference>
<comment type="caution">
    <text evidence="3">The sequence shown here is derived from an EMBL/GenBank/DDBJ whole genome shotgun (WGS) entry which is preliminary data.</text>
</comment>
<dbReference type="InterPro" id="IPR041682">
    <property type="entry name" value="AAA_14"/>
</dbReference>
<reference evidence="3 4" key="1">
    <citation type="submission" date="2018-08" db="EMBL/GenBank/DDBJ databases">
        <title>A genome reference for cultivated species of the human gut microbiota.</title>
        <authorList>
            <person name="Zou Y."/>
            <person name="Xue W."/>
            <person name="Luo G."/>
        </authorList>
    </citation>
    <scope>NUCLEOTIDE SEQUENCE [LARGE SCALE GENOMIC DNA]</scope>
    <source>
        <strain evidence="3 4">AM40-30BH</strain>
    </source>
</reference>
<dbReference type="InterPro" id="IPR025420">
    <property type="entry name" value="DUF4143"/>
</dbReference>
<dbReference type="SUPFAM" id="SSF52540">
    <property type="entry name" value="P-loop containing nucleoside triphosphate hydrolases"/>
    <property type="match status" value="1"/>
</dbReference>
<name>A0A413VMB1_9BACE</name>